<dbReference type="EC" id="2.6.1.87" evidence="4"/>
<keyword evidence="4" id="KW-0808">Transferase</keyword>
<dbReference type="Proteomes" id="UP000214973">
    <property type="component" value="Chromosome 1"/>
</dbReference>
<dbReference type="KEGG" id="vrm:44547418_00693"/>
<sequence length="399" mass="44444">MKINFSPPDITELEINEVVAALQSGWITTGPRTKELEKRIAHQLGTPKAVCLNSATAALELILHVLGIGPGDEVITTAYSYTASASPVIHVGATLVLVDTQPNSYEMDYDAVEAAITSKTKAIIPVDIAGVPCDYERIFRIVEGKKSLFKPANDLQQALGRIPVVADCAHSFGASYRGTPTGNVADFSSFSFHAVKNFTTAEGGCATWRHIDGVDDEQMYKQFQLLSLHGQDKDALAKTKVGAWEYDIKGTYYKCNMTDIMAAIGLAQLERYPQLLARRKEIIKTYDNAFKNLPVTVLDHYTKDHKSSGHLYLVRLDGRDSEYRNKFIEAMADVGIATNVHYKPIPMHTAYKNLGFTIDDYPNAYHQFANEITLPLHTRLTDEEVQYIIDNFKRILDEC</sequence>
<dbReference type="InterPro" id="IPR015422">
    <property type="entry name" value="PyrdxlP-dep_Trfase_small"/>
</dbReference>
<dbReference type="InterPro" id="IPR015424">
    <property type="entry name" value="PyrdxlP-dep_Trfase"/>
</dbReference>
<evidence type="ECO:0000256" key="3">
    <source>
        <dbReference type="RuleBase" id="RU004508"/>
    </source>
</evidence>
<dbReference type="Pfam" id="PF01041">
    <property type="entry name" value="DegT_DnrJ_EryC1"/>
    <property type="match status" value="1"/>
</dbReference>
<proteinExistence type="inferred from homology"/>
<dbReference type="InterPro" id="IPR000653">
    <property type="entry name" value="DegT/StrS_aminotransferase"/>
</dbReference>
<dbReference type="GO" id="GO:0000271">
    <property type="term" value="P:polysaccharide biosynthetic process"/>
    <property type="evidence" value="ECO:0007669"/>
    <property type="project" value="TreeGrafter"/>
</dbReference>
<evidence type="ECO:0000313" key="5">
    <source>
        <dbReference type="Proteomes" id="UP000214973"/>
    </source>
</evidence>
<dbReference type="Gene3D" id="3.40.640.10">
    <property type="entry name" value="Type I PLP-dependent aspartate aminotransferase-like (Major domain)"/>
    <property type="match status" value="1"/>
</dbReference>
<dbReference type="AlphaFoldDB" id="A0A239YSL2"/>
<dbReference type="Gene3D" id="3.90.1150.10">
    <property type="entry name" value="Aspartate Aminotransferase, domain 1"/>
    <property type="match status" value="1"/>
</dbReference>
<protein>
    <submittedName>
        <fullName evidence="4">UDP-4-amino-4-deoxy-L-arabinose--oxoglutarate aminotransferase</fullName>
        <ecNumber evidence="4">2.6.1.87</ecNumber>
    </submittedName>
</protein>
<dbReference type="PANTHER" id="PTHR30244:SF34">
    <property type="entry name" value="DTDP-4-AMINO-4,6-DIDEOXYGALACTOSE TRANSAMINASE"/>
    <property type="match status" value="1"/>
</dbReference>
<gene>
    <name evidence="4" type="primary">arnB</name>
    <name evidence="4" type="ORF">SAMEA44547418_00693</name>
</gene>
<dbReference type="SUPFAM" id="SSF53383">
    <property type="entry name" value="PLP-dependent transferases"/>
    <property type="match status" value="1"/>
</dbReference>
<feature type="modified residue" description="N6-(pyridoxal phosphate)lysine" evidence="2">
    <location>
        <position position="196"/>
    </location>
</feature>
<keyword evidence="2 3" id="KW-0663">Pyridoxal phosphate</keyword>
<feature type="active site" description="Proton acceptor" evidence="1">
    <location>
        <position position="196"/>
    </location>
</feature>
<dbReference type="GO" id="GO:0030170">
    <property type="term" value="F:pyridoxal phosphate binding"/>
    <property type="evidence" value="ECO:0007669"/>
    <property type="project" value="TreeGrafter"/>
</dbReference>
<dbReference type="RefSeq" id="WP_095065698.1">
    <property type="nucleotide sequence ID" value="NZ_LT906470.1"/>
</dbReference>
<reference evidence="4 5" key="1">
    <citation type="submission" date="2017-06" db="EMBL/GenBank/DDBJ databases">
        <authorList>
            <consortium name="Pathogen Informatics"/>
        </authorList>
    </citation>
    <scope>NUCLEOTIDE SEQUENCE [LARGE SCALE GENOMIC DNA]</scope>
    <source>
        <strain evidence="4 5">NCTC12018</strain>
    </source>
</reference>
<dbReference type="FunFam" id="3.40.640.10:FF:000077">
    <property type="entry name" value="Spore coat polysaccharide biosynthesis protein spsC"/>
    <property type="match status" value="1"/>
</dbReference>
<comment type="similarity">
    <text evidence="3">Belongs to the DegT/DnrJ/EryC1 family.</text>
</comment>
<evidence type="ECO:0000256" key="1">
    <source>
        <dbReference type="PIRSR" id="PIRSR000390-1"/>
    </source>
</evidence>
<keyword evidence="5" id="KW-1185">Reference proteome</keyword>
<keyword evidence="4" id="KW-0032">Aminotransferase</keyword>
<dbReference type="PANTHER" id="PTHR30244">
    <property type="entry name" value="TRANSAMINASE"/>
    <property type="match status" value="1"/>
</dbReference>
<name>A0A239YSL2_9FIRM</name>
<accession>A0A239YSL2</accession>
<dbReference type="CDD" id="cd00616">
    <property type="entry name" value="AHBA_syn"/>
    <property type="match status" value="1"/>
</dbReference>
<organism evidence="4 5">
    <name type="scientific">Veillonella rodentium</name>
    <dbReference type="NCBI Taxonomy" id="248315"/>
    <lineage>
        <taxon>Bacteria</taxon>
        <taxon>Bacillati</taxon>
        <taxon>Bacillota</taxon>
        <taxon>Negativicutes</taxon>
        <taxon>Veillonellales</taxon>
        <taxon>Veillonellaceae</taxon>
        <taxon>Veillonella</taxon>
    </lineage>
</organism>
<evidence type="ECO:0000313" key="4">
    <source>
        <dbReference type="EMBL" id="SNV61742.1"/>
    </source>
</evidence>
<dbReference type="FunFam" id="3.90.1150.10:FF:000092">
    <property type="entry name" value="Capsular polysaccharide biosynthesis protein"/>
    <property type="match status" value="1"/>
</dbReference>
<dbReference type="EMBL" id="LT906470">
    <property type="protein sequence ID" value="SNV61742.1"/>
    <property type="molecule type" value="Genomic_DNA"/>
</dbReference>
<evidence type="ECO:0000256" key="2">
    <source>
        <dbReference type="PIRSR" id="PIRSR000390-2"/>
    </source>
</evidence>
<dbReference type="PIRSF" id="PIRSF000390">
    <property type="entry name" value="PLP_StrS"/>
    <property type="match status" value="1"/>
</dbReference>
<dbReference type="GO" id="GO:0099620">
    <property type="term" value="F:UDP-4-amino-4-deoxy-L-arabinose aminotransferase"/>
    <property type="evidence" value="ECO:0007669"/>
    <property type="project" value="UniProtKB-EC"/>
</dbReference>
<dbReference type="InterPro" id="IPR015421">
    <property type="entry name" value="PyrdxlP-dep_Trfase_major"/>
</dbReference>